<feature type="transmembrane region" description="Helical" evidence="1">
    <location>
        <begin position="35"/>
        <end position="59"/>
    </location>
</feature>
<keyword evidence="1" id="KW-0472">Membrane</keyword>
<keyword evidence="1" id="KW-0812">Transmembrane</keyword>
<gene>
    <name evidence="2" type="ORF">GCM10009098_17490</name>
</gene>
<dbReference type="EMBL" id="BAAAEO010000002">
    <property type="protein sequence ID" value="GAA0550286.1"/>
    <property type="molecule type" value="Genomic_DNA"/>
</dbReference>
<evidence type="ECO:0000313" key="2">
    <source>
        <dbReference type="EMBL" id="GAA0550286.1"/>
    </source>
</evidence>
<keyword evidence="1" id="KW-1133">Transmembrane helix</keyword>
<protein>
    <submittedName>
        <fullName evidence="2">Uncharacterized protein</fullName>
    </submittedName>
</protein>
<proteinExistence type="predicted"/>
<dbReference type="Proteomes" id="UP001501169">
    <property type="component" value="Unassembled WGS sequence"/>
</dbReference>
<comment type="caution">
    <text evidence="2">The sequence shown here is derived from an EMBL/GenBank/DDBJ whole genome shotgun (WGS) entry which is preliminary data.</text>
</comment>
<feature type="transmembrane region" description="Helical" evidence="1">
    <location>
        <begin position="71"/>
        <end position="95"/>
    </location>
</feature>
<reference evidence="3" key="1">
    <citation type="journal article" date="2019" name="Int. J. Syst. Evol. Microbiol.">
        <title>The Global Catalogue of Microorganisms (GCM) 10K type strain sequencing project: providing services to taxonomists for standard genome sequencing and annotation.</title>
        <authorList>
            <consortium name="The Broad Institute Genomics Platform"/>
            <consortium name="The Broad Institute Genome Sequencing Center for Infectious Disease"/>
            <person name="Wu L."/>
            <person name="Ma J."/>
        </authorList>
    </citation>
    <scope>NUCLEOTIDE SEQUENCE [LARGE SCALE GENOMIC DNA]</scope>
    <source>
        <strain evidence="3">JCM 14331</strain>
    </source>
</reference>
<organism evidence="2 3">
    <name type="scientific">Rheinheimera aquimaris</name>
    <dbReference type="NCBI Taxonomy" id="412437"/>
    <lineage>
        <taxon>Bacteria</taxon>
        <taxon>Pseudomonadati</taxon>
        <taxon>Pseudomonadota</taxon>
        <taxon>Gammaproteobacteria</taxon>
        <taxon>Chromatiales</taxon>
        <taxon>Chromatiaceae</taxon>
        <taxon>Rheinheimera</taxon>
    </lineage>
</organism>
<keyword evidence="3" id="KW-1185">Reference proteome</keyword>
<accession>A0ABP3NSP6</accession>
<dbReference type="RefSeq" id="WP_226766681.1">
    <property type="nucleotide sequence ID" value="NZ_BAAAEO010000002.1"/>
</dbReference>
<name>A0ABP3NSP6_9GAMM</name>
<sequence>MKKLFWAALLLITVPLIDSLFLGNAFGINWHSPKLMYQVSVYLVPIKLLLTITGIVLLLKIPAQGWAKAGKYSVVTVGVLHCCLLALICLAYLVFGDKTKFYQENGNIHLYTADTGAMGKSYHYFDFICRGKFGFFTPIPISREDWLGQFSFEQSGNQLVIRQLNNDETNVITRDIPTNSCK</sequence>
<evidence type="ECO:0000313" key="3">
    <source>
        <dbReference type="Proteomes" id="UP001501169"/>
    </source>
</evidence>
<evidence type="ECO:0000256" key="1">
    <source>
        <dbReference type="SAM" id="Phobius"/>
    </source>
</evidence>